<dbReference type="AlphaFoldDB" id="A0A1Z5HUA2"/>
<comment type="similarity">
    <text evidence="2 6">Belongs to the FliS family.</text>
</comment>
<evidence type="ECO:0000256" key="2">
    <source>
        <dbReference type="ARBA" id="ARBA00008787"/>
    </source>
</evidence>
<keyword evidence="7" id="KW-0966">Cell projection</keyword>
<dbReference type="PIRSF" id="PIRSF039090">
    <property type="entry name" value="Flis"/>
    <property type="match status" value="1"/>
</dbReference>
<keyword evidence="7" id="KW-0282">Flagellum</keyword>
<reference evidence="8" key="1">
    <citation type="journal article" date="2017" name="Appl. Environ. Microbiol.">
        <title>Genomic Analysis of Calderihabitans maritimus KKC1, a Thermophilic, Hydrogenogenic, Carboxydotrophic Bacterium Isolated from Marine Sediment.</title>
        <authorList>
            <person name="Omae K."/>
            <person name="Yoneda Y."/>
            <person name="Fukuyama Y."/>
            <person name="Yoshida T."/>
            <person name="Sako Y."/>
        </authorList>
    </citation>
    <scope>NUCLEOTIDE SEQUENCE [LARGE SCALE GENOMIC DNA]</scope>
    <source>
        <strain evidence="8">KKC1</strain>
    </source>
</reference>
<evidence type="ECO:0000256" key="1">
    <source>
        <dbReference type="ARBA" id="ARBA00004514"/>
    </source>
</evidence>
<dbReference type="EMBL" id="BDGJ01000111">
    <property type="protein sequence ID" value="GAW92911.1"/>
    <property type="molecule type" value="Genomic_DNA"/>
</dbReference>
<keyword evidence="4 6" id="KW-1005">Bacterial flagellum biogenesis</keyword>
<comment type="subcellular location">
    <subcellularLocation>
        <location evidence="1 6">Cytoplasm</location>
        <location evidence="1 6">Cytosol</location>
    </subcellularLocation>
</comment>
<evidence type="ECO:0000313" key="8">
    <source>
        <dbReference type="Proteomes" id="UP000197032"/>
    </source>
</evidence>
<keyword evidence="8" id="KW-1185">Reference proteome</keyword>
<gene>
    <name evidence="7" type="ORF">KKC1_20570</name>
</gene>
<protein>
    <recommendedName>
        <fullName evidence="6">Flagellar secretion chaperone FliS</fullName>
    </recommendedName>
</protein>
<dbReference type="Proteomes" id="UP000197032">
    <property type="component" value="Unassembled WGS sequence"/>
</dbReference>
<dbReference type="SUPFAM" id="SSF101116">
    <property type="entry name" value="Flagellar export chaperone FliS"/>
    <property type="match status" value="1"/>
</dbReference>
<dbReference type="NCBIfam" id="TIGR00208">
    <property type="entry name" value="fliS"/>
    <property type="match status" value="1"/>
</dbReference>
<evidence type="ECO:0000256" key="3">
    <source>
        <dbReference type="ARBA" id="ARBA00022490"/>
    </source>
</evidence>
<accession>A0A1Z5HUA2</accession>
<dbReference type="Pfam" id="PF02561">
    <property type="entry name" value="FliS"/>
    <property type="match status" value="1"/>
</dbReference>
<organism evidence="7 8">
    <name type="scientific">Calderihabitans maritimus</name>
    <dbReference type="NCBI Taxonomy" id="1246530"/>
    <lineage>
        <taxon>Bacteria</taxon>
        <taxon>Bacillati</taxon>
        <taxon>Bacillota</taxon>
        <taxon>Clostridia</taxon>
        <taxon>Neomoorellales</taxon>
        <taxon>Calderihabitantaceae</taxon>
        <taxon>Calderihabitans</taxon>
    </lineage>
</organism>
<dbReference type="RefSeq" id="WP_088554161.1">
    <property type="nucleotide sequence ID" value="NZ_BDGJ01000111.1"/>
</dbReference>
<evidence type="ECO:0000256" key="5">
    <source>
        <dbReference type="ARBA" id="ARBA00023186"/>
    </source>
</evidence>
<name>A0A1Z5HUA2_9FIRM</name>
<dbReference type="GO" id="GO:0005829">
    <property type="term" value="C:cytosol"/>
    <property type="evidence" value="ECO:0007669"/>
    <property type="project" value="UniProtKB-SubCell"/>
</dbReference>
<evidence type="ECO:0000256" key="4">
    <source>
        <dbReference type="ARBA" id="ARBA00022795"/>
    </source>
</evidence>
<dbReference type="OrthoDB" id="1524959at2"/>
<keyword evidence="3 6" id="KW-0963">Cytoplasm</keyword>
<dbReference type="GO" id="GO:0044780">
    <property type="term" value="P:bacterial-type flagellum assembly"/>
    <property type="evidence" value="ECO:0007669"/>
    <property type="project" value="InterPro"/>
</dbReference>
<keyword evidence="7" id="KW-0969">Cilium</keyword>
<keyword evidence="5" id="KW-0143">Chaperone</keyword>
<evidence type="ECO:0000313" key="7">
    <source>
        <dbReference type="EMBL" id="GAW92911.1"/>
    </source>
</evidence>
<dbReference type="Gene3D" id="1.20.120.340">
    <property type="entry name" value="Flagellar protein FliS"/>
    <property type="match status" value="1"/>
</dbReference>
<comment type="caution">
    <text evidence="7">The sequence shown here is derived from an EMBL/GenBank/DDBJ whole genome shotgun (WGS) entry which is preliminary data.</text>
</comment>
<dbReference type="CDD" id="cd16098">
    <property type="entry name" value="FliS"/>
    <property type="match status" value="1"/>
</dbReference>
<dbReference type="PANTHER" id="PTHR34773">
    <property type="entry name" value="FLAGELLAR SECRETION CHAPERONE FLIS"/>
    <property type="match status" value="1"/>
</dbReference>
<dbReference type="PANTHER" id="PTHR34773:SF1">
    <property type="entry name" value="FLAGELLAR SECRETION CHAPERONE FLIS"/>
    <property type="match status" value="1"/>
</dbReference>
<dbReference type="InterPro" id="IPR036584">
    <property type="entry name" value="FliS_sf"/>
</dbReference>
<dbReference type="InterPro" id="IPR003713">
    <property type="entry name" value="FliS"/>
</dbReference>
<evidence type="ECO:0000256" key="6">
    <source>
        <dbReference type="PIRNR" id="PIRNR039090"/>
    </source>
</evidence>
<sequence length="136" mass="15747">MQLKAYQAYQKNQIETLSQEKLVLMLYEGIIRFAGRAQEAVRSKRYDRASYYLGRAQDILLELMVNLNREAGEVAENLFSLYEYMHWRLVQANIKKDESMIAEVVEIATELTGAWKEAIKTYQTHNYTTNGVNVSG</sequence>
<proteinExistence type="inferred from homology"/>
<dbReference type="GO" id="GO:0071973">
    <property type="term" value="P:bacterial-type flagellum-dependent cell motility"/>
    <property type="evidence" value="ECO:0007669"/>
    <property type="project" value="TreeGrafter"/>
</dbReference>